<dbReference type="InterPro" id="IPR025567">
    <property type="entry name" value="DUF4332"/>
</dbReference>
<dbReference type="Pfam" id="PF14229">
    <property type="entry name" value="DUF4332"/>
    <property type="match status" value="1"/>
</dbReference>
<accession>A0A941GTB7</accession>
<protein>
    <submittedName>
        <fullName evidence="2">DUF4332 domain-containing protein</fullName>
    </submittedName>
</protein>
<dbReference type="AlphaFoldDB" id="A0A941GTB7"/>
<evidence type="ECO:0000313" key="3">
    <source>
        <dbReference type="Proteomes" id="UP000767446"/>
    </source>
</evidence>
<proteinExistence type="predicted"/>
<comment type="caution">
    <text evidence="2">The sequence shown here is derived from an EMBL/GenBank/DDBJ whole genome shotgun (WGS) entry which is preliminary data.</text>
</comment>
<organism evidence="2 3">
    <name type="scientific">Gomphosphaeria aponina SAG 52.96 = DSM 107014</name>
    <dbReference type="NCBI Taxonomy" id="1521640"/>
    <lineage>
        <taxon>Bacteria</taxon>
        <taxon>Bacillati</taxon>
        <taxon>Cyanobacteriota</taxon>
        <taxon>Cyanophyceae</taxon>
        <taxon>Oscillatoriophycideae</taxon>
        <taxon>Chroococcales</taxon>
        <taxon>Gomphosphaeriaceae</taxon>
        <taxon>Gomphosphaeria</taxon>
    </lineage>
</organism>
<gene>
    <name evidence="2" type="ORF">DSM107014_16380</name>
</gene>
<dbReference type="EMBL" id="JADQBC010000136">
    <property type="protein sequence ID" value="MBR8829447.1"/>
    <property type="molecule type" value="Genomic_DNA"/>
</dbReference>
<feature type="domain" description="DUF4332" evidence="1">
    <location>
        <begin position="5"/>
        <end position="123"/>
    </location>
</feature>
<evidence type="ECO:0000259" key="1">
    <source>
        <dbReference type="Pfam" id="PF14229"/>
    </source>
</evidence>
<name>A0A941GTB7_9CHRO</name>
<evidence type="ECO:0000313" key="2">
    <source>
        <dbReference type="EMBL" id="MBR8829447.1"/>
    </source>
</evidence>
<dbReference type="Proteomes" id="UP000767446">
    <property type="component" value="Unassembled WGS sequence"/>
</dbReference>
<reference evidence="2" key="1">
    <citation type="submission" date="2021-02" db="EMBL/GenBank/DDBJ databases">
        <title>Metagenome analyses of Stigonema ocellatum DSM 106950, Chlorogloea purpurea SAG 13.99 and Gomphosphaeria aponina DSM 107014.</title>
        <authorList>
            <person name="Marter P."/>
            <person name="Huang S."/>
        </authorList>
    </citation>
    <scope>NUCLEOTIDE SEQUENCE</scope>
    <source>
        <strain evidence="2">JP213</strain>
    </source>
</reference>
<sequence>MDNLPGLSQEEAAKLTACGITTTGELLAKASTPASKKALAHQLQVNVRYISKWVALADLARLPSIGCQYCGVLLHSGIMSVNQLSQTPTHKLHSQLLRLYVASMQRPDLCPPVEVVQQWVNEALNPIM</sequence>